<evidence type="ECO:0000313" key="2">
    <source>
        <dbReference type="EMBL" id="QHU09766.1"/>
    </source>
</evidence>
<organism evidence="2">
    <name type="scientific">viral metagenome</name>
    <dbReference type="NCBI Taxonomy" id="1070528"/>
    <lineage>
        <taxon>unclassified sequences</taxon>
        <taxon>metagenomes</taxon>
        <taxon>organismal metagenomes</taxon>
    </lineage>
</organism>
<proteinExistence type="predicted"/>
<sequence>MTTFQSEYDSATHAIDNLLTTQVSNTPSWTNIVGGQFSKVVSSASGYLWGMKSDSLFSCSLPCTGQWQPADLSAFNIGDIRDIAADDTSVYVLGYKTMLVTDANRQGVWRSISIPIDVSQIFSTHTYIWAQGNGAKKLMCPKPCTMSNWIPSSETVIQITSSTPTHLYGVDNSGNAMQSDETMHSGWGPLRGFGDHAVASVQAGDSNVYAIDTHWNMYSQDGKSVATNGYEPINLHGSDNTLWMTTTRNGDTGNVFSRIEKPDSAALQNSFAPLDAKRDAIVQGVKSTFNQQTDVLTIRKQADDIIGFFKKMFALDKDTSTKANNQVGHLQNEVQSIQVQLDQMKKSEPFLKILVISLGAVVLIYLTVSGWIAHVLSLVVVGVGVFFAIQVSNG</sequence>
<evidence type="ECO:0000256" key="1">
    <source>
        <dbReference type="SAM" id="Phobius"/>
    </source>
</evidence>
<accession>A0A6C0JY81</accession>
<feature type="transmembrane region" description="Helical" evidence="1">
    <location>
        <begin position="372"/>
        <end position="391"/>
    </location>
</feature>
<protein>
    <submittedName>
        <fullName evidence="2">Uncharacterized protein</fullName>
    </submittedName>
</protein>
<keyword evidence="1" id="KW-1133">Transmembrane helix</keyword>
<dbReference type="EMBL" id="MN740745">
    <property type="protein sequence ID" value="QHU09766.1"/>
    <property type="molecule type" value="Genomic_DNA"/>
</dbReference>
<keyword evidence="1" id="KW-0812">Transmembrane</keyword>
<dbReference type="AlphaFoldDB" id="A0A6C0JY81"/>
<reference evidence="2" key="1">
    <citation type="journal article" date="2020" name="Nature">
        <title>Giant virus diversity and host interactions through global metagenomics.</title>
        <authorList>
            <person name="Schulz F."/>
            <person name="Roux S."/>
            <person name="Paez-Espino D."/>
            <person name="Jungbluth S."/>
            <person name="Walsh D.A."/>
            <person name="Denef V.J."/>
            <person name="McMahon K.D."/>
            <person name="Konstantinidis K.T."/>
            <person name="Eloe-Fadrosh E.A."/>
            <person name="Kyrpides N.C."/>
            <person name="Woyke T."/>
        </authorList>
    </citation>
    <scope>NUCLEOTIDE SEQUENCE</scope>
    <source>
        <strain evidence="2">GVMAG-S-1101164-164</strain>
    </source>
</reference>
<keyword evidence="1" id="KW-0472">Membrane</keyword>
<name>A0A6C0JY81_9ZZZZ</name>